<dbReference type="InterPro" id="IPR044034">
    <property type="entry name" value="NAC-like_UBA"/>
</dbReference>
<dbReference type="Pfam" id="PF19026">
    <property type="entry name" value="UBA_HYPK"/>
    <property type="match status" value="1"/>
</dbReference>
<dbReference type="OrthoDB" id="285219at2759"/>
<dbReference type="InterPro" id="IPR052617">
    <property type="entry name" value="Huntingtin-int_K"/>
</dbReference>
<name>A0A9N8ESD3_9STRA</name>
<reference evidence="2" key="1">
    <citation type="submission" date="2020-06" db="EMBL/GenBank/DDBJ databases">
        <authorList>
            <consortium name="Plant Systems Biology data submission"/>
        </authorList>
    </citation>
    <scope>NUCLEOTIDE SEQUENCE</scope>
    <source>
        <strain evidence="2">D6</strain>
    </source>
</reference>
<comment type="caution">
    <text evidence="2">The sequence shown here is derived from an EMBL/GenBank/DDBJ whole genome shotgun (WGS) entry which is preliminary data.</text>
</comment>
<evidence type="ECO:0000259" key="1">
    <source>
        <dbReference type="Pfam" id="PF19026"/>
    </source>
</evidence>
<protein>
    <recommendedName>
        <fullName evidence="1">Nascent polypeptide-associated complex subunit alpha-like UBA domain-containing protein</fullName>
    </recommendedName>
</protein>
<dbReference type="EMBL" id="CAICTM010001816">
    <property type="protein sequence ID" value="CAB9526371.1"/>
    <property type="molecule type" value="Genomic_DNA"/>
</dbReference>
<accession>A0A9N8ESD3</accession>
<sequence length="99" mass="10600">MSNQAEQAKQLDSVTDVVQEKEIDASKAQEAMSALTAQKADQSLDAAAQAVAVSKEDVALIMSELEVTEDVAERSLRSVTVEDGQSRVVEALRHLVTSV</sequence>
<feature type="domain" description="Nascent polypeptide-associated complex subunit alpha-like UBA" evidence="1">
    <location>
        <begin position="51"/>
        <end position="78"/>
    </location>
</feature>
<proteinExistence type="predicted"/>
<dbReference type="GO" id="GO:0050821">
    <property type="term" value="P:protein stabilization"/>
    <property type="evidence" value="ECO:0007669"/>
    <property type="project" value="TreeGrafter"/>
</dbReference>
<dbReference type="PANTHER" id="PTHR31184:SF2">
    <property type="entry name" value="HUNTINGTIN-INTERACTING PROTEIN K"/>
    <property type="match status" value="1"/>
</dbReference>
<keyword evidence="3" id="KW-1185">Reference proteome</keyword>
<gene>
    <name evidence="2" type="ORF">SEMRO_1818_G299570.1</name>
</gene>
<organism evidence="2 3">
    <name type="scientific">Seminavis robusta</name>
    <dbReference type="NCBI Taxonomy" id="568900"/>
    <lineage>
        <taxon>Eukaryota</taxon>
        <taxon>Sar</taxon>
        <taxon>Stramenopiles</taxon>
        <taxon>Ochrophyta</taxon>
        <taxon>Bacillariophyta</taxon>
        <taxon>Bacillariophyceae</taxon>
        <taxon>Bacillariophycidae</taxon>
        <taxon>Naviculales</taxon>
        <taxon>Naviculaceae</taxon>
        <taxon>Seminavis</taxon>
    </lineage>
</organism>
<dbReference type="PANTHER" id="PTHR31184">
    <property type="entry name" value="HUNTINGTIN-INTERACTING PROTEIN K FAMILY MEMBER"/>
    <property type="match status" value="1"/>
</dbReference>
<dbReference type="AlphaFoldDB" id="A0A9N8ESD3"/>
<evidence type="ECO:0000313" key="2">
    <source>
        <dbReference type="EMBL" id="CAB9526371.1"/>
    </source>
</evidence>
<dbReference type="Proteomes" id="UP001153069">
    <property type="component" value="Unassembled WGS sequence"/>
</dbReference>
<evidence type="ECO:0000313" key="3">
    <source>
        <dbReference type="Proteomes" id="UP001153069"/>
    </source>
</evidence>